<dbReference type="AlphaFoldDB" id="A0AAX0HD73"/>
<evidence type="ECO:0000313" key="1">
    <source>
        <dbReference type="EMBL" id="OCR91422.1"/>
    </source>
</evidence>
<evidence type="ECO:0000313" key="2">
    <source>
        <dbReference type="Proteomes" id="UP000093100"/>
    </source>
</evidence>
<sequence length="68" mass="7933">MKIFYQIQQNEFAKTNNLIKRIGINLNIFVGVIQQDSSAYFAKDAIKNLITQIERQVKETGNFIQKQK</sequence>
<accession>A0AAX0HD73</accession>
<protein>
    <submittedName>
        <fullName evidence="1">Uncharacterized protein</fullName>
    </submittedName>
</protein>
<name>A0AAX0HD73_CAMFE</name>
<reference evidence="1 2" key="1">
    <citation type="journal article" date="2016" name="Genome Biol. Evol.">
        <title>Comparative Genomics of Campylobacter fetus from Reptiles and Mammals Reveals Divergent Evolution in Host-Associated Lineages.</title>
        <authorList>
            <person name="Gilbert M.J."/>
            <person name="Miller W.G."/>
            <person name="Yee E."/>
            <person name="Zomer A.L."/>
            <person name="van der Graaf-van Bloois L."/>
            <person name="Fitzgerald C."/>
            <person name="Forbes K.J."/>
            <person name="Meric G."/>
            <person name="Sheppard S.K."/>
            <person name="Wagenaar J.A."/>
            <person name="Duim B."/>
        </authorList>
    </citation>
    <scope>NUCLEOTIDE SEQUENCE [LARGE SCALE GENOMIC DNA]</scope>
    <source>
        <strain evidence="1 2">12S02225-3</strain>
    </source>
</reference>
<dbReference type="RefSeq" id="WP_065840945.1">
    <property type="nucleotide sequence ID" value="NZ_LFLK01000002.1"/>
</dbReference>
<comment type="caution">
    <text evidence="1">The sequence shown here is derived from an EMBL/GenBank/DDBJ whole genome shotgun (WGS) entry which is preliminary data.</text>
</comment>
<dbReference type="Proteomes" id="UP000093100">
    <property type="component" value="Unassembled WGS sequence"/>
</dbReference>
<gene>
    <name evidence="1" type="ORF">CFT12S02225_02685</name>
</gene>
<proteinExistence type="predicted"/>
<organism evidence="1 2">
    <name type="scientific">Campylobacter fetus subsp. testudinum</name>
    <dbReference type="NCBI Taxonomy" id="1507806"/>
    <lineage>
        <taxon>Bacteria</taxon>
        <taxon>Pseudomonadati</taxon>
        <taxon>Campylobacterota</taxon>
        <taxon>Epsilonproteobacteria</taxon>
        <taxon>Campylobacterales</taxon>
        <taxon>Campylobacteraceae</taxon>
        <taxon>Campylobacter</taxon>
    </lineage>
</organism>
<dbReference type="EMBL" id="LFLK01000002">
    <property type="protein sequence ID" value="OCR91422.1"/>
    <property type="molecule type" value="Genomic_DNA"/>
</dbReference>